<dbReference type="EMBL" id="MCSI01000119">
    <property type="protein sequence ID" value="PME63563.1"/>
    <property type="molecule type" value="Genomic_DNA"/>
</dbReference>
<accession>A0A2N7BU96</accession>
<evidence type="ECO:0000256" key="1">
    <source>
        <dbReference type="SAM" id="SignalP"/>
    </source>
</evidence>
<evidence type="ECO:0000313" key="2">
    <source>
        <dbReference type="EMBL" id="PME63563.1"/>
    </source>
</evidence>
<protein>
    <submittedName>
        <fullName evidence="2">Uncharacterized protein</fullName>
    </submittedName>
</protein>
<dbReference type="Proteomes" id="UP000235778">
    <property type="component" value="Unassembled WGS sequence"/>
</dbReference>
<feature type="signal peptide" evidence="1">
    <location>
        <begin position="1"/>
        <end position="22"/>
    </location>
</feature>
<keyword evidence="1" id="KW-0732">Signal</keyword>
<dbReference type="AlphaFoldDB" id="A0A2N7BU96"/>
<name>A0A2N7BU96_9VIBR</name>
<proteinExistence type="predicted"/>
<evidence type="ECO:0000313" key="3">
    <source>
        <dbReference type="Proteomes" id="UP000235778"/>
    </source>
</evidence>
<reference evidence="3" key="1">
    <citation type="submission" date="2016-07" db="EMBL/GenBank/DDBJ databases">
        <title>Nontailed viruses are major unrecognized killers of bacteria in the ocean.</title>
        <authorList>
            <person name="Kauffman K."/>
            <person name="Hussain F."/>
            <person name="Yang J."/>
            <person name="Arevalo P."/>
            <person name="Brown J."/>
            <person name="Cutler M."/>
            <person name="Kelly L."/>
            <person name="Polz M.F."/>
        </authorList>
    </citation>
    <scope>NUCLEOTIDE SEQUENCE [LARGE SCALE GENOMIC DNA]</scope>
    <source>
        <strain evidence="3">10N.286.55.C1</strain>
    </source>
</reference>
<comment type="caution">
    <text evidence="2">The sequence shown here is derived from an EMBL/GenBank/DDBJ whole genome shotgun (WGS) entry which is preliminary data.</text>
</comment>
<gene>
    <name evidence="2" type="ORF">BCV30_08340</name>
</gene>
<organism evidence="2 3">
    <name type="scientific">Vibrio lentus</name>
    <dbReference type="NCBI Taxonomy" id="136468"/>
    <lineage>
        <taxon>Bacteria</taxon>
        <taxon>Pseudomonadati</taxon>
        <taxon>Pseudomonadota</taxon>
        <taxon>Gammaproteobacteria</taxon>
        <taxon>Vibrionales</taxon>
        <taxon>Vibrionaceae</taxon>
        <taxon>Vibrio</taxon>
    </lineage>
</organism>
<dbReference type="RefSeq" id="WP_102268241.1">
    <property type="nucleotide sequence ID" value="NZ_MCSH01000141.1"/>
</dbReference>
<sequence length="243" mass="25798">MKKSMITIGLLMGGFTATAAWAIDSVATAPVQGHKPTVTAPAVTTTDIVWTPADIEVEFDAPTLEDQDDDAITKVTYWLEDSSGTEYAKVVEADISELDDGVITFSNFNELKNKQLNLVWQVHTQYGYPSTTLVSDKVESNDFNVAAAMTLTISGTAEVGQTLTVHADDGAVVDLSIADVTFTLTPNATDTAGLYPQGDAEAALQAALVDAGDDLTFVLPKEAQGYTITASMNEAPITRASLR</sequence>
<feature type="chain" id="PRO_5014620435" evidence="1">
    <location>
        <begin position="23"/>
        <end position="243"/>
    </location>
</feature>